<keyword evidence="7" id="KW-0067">ATP-binding</keyword>
<evidence type="ECO:0000256" key="6">
    <source>
        <dbReference type="ARBA" id="ARBA00022769"/>
    </source>
</evidence>
<proteinExistence type="inferred from homology"/>
<dbReference type="GO" id="GO:0005524">
    <property type="term" value="F:ATP binding"/>
    <property type="evidence" value="ECO:0007669"/>
    <property type="project" value="UniProtKB-KW"/>
</dbReference>
<evidence type="ECO:0000256" key="9">
    <source>
        <dbReference type="ARBA" id="ARBA00023125"/>
    </source>
</evidence>
<evidence type="ECO:0000256" key="13">
    <source>
        <dbReference type="ARBA" id="ARBA00042156"/>
    </source>
</evidence>
<dbReference type="SUPFAM" id="SSF52540">
    <property type="entry name" value="P-loop containing nucleoside triphosphate hydrolases"/>
    <property type="match status" value="1"/>
</dbReference>
<keyword evidence="6" id="KW-0228">DNA excision</keyword>
<dbReference type="GO" id="GO:0005737">
    <property type="term" value="C:cytoplasm"/>
    <property type="evidence" value="ECO:0007669"/>
    <property type="project" value="UniProtKB-SubCell"/>
</dbReference>
<keyword evidence="9" id="KW-0238">DNA-binding</keyword>
<keyword evidence="2" id="KW-0963">Cytoplasm</keyword>
<dbReference type="InterPro" id="IPR027417">
    <property type="entry name" value="P-loop_NTPase"/>
</dbReference>
<keyword evidence="5" id="KW-0227">DNA damage</keyword>
<comment type="subcellular location">
    <subcellularLocation>
        <location evidence="1">Cytoplasm</location>
    </subcellularLocation>
</comment>
<evidence type="ECO:0000256" key="11">
    <source>
        <dbReference type="ARBA" id="ARBA00038000"/>
    </source>
</evidence>
<dbReference type="Proteomes" id="UP000067598">
    <property type="component" value="Unassembled WGS sequence"/>
</dbReference>
<dbReference type="GO" id="GO:0004518">
    <property type="term" value="F:nuclease activity"/>
    <property type="evidence" value="ECO:0007669"/>
    <property type="project" value="UniProtKB-KW"/>
</dbReference>
<keyword evidence="10" id="KW-0234">DNA repair</keyword>
<dbReference type="PANTHER" id="PTHR43152">
    <property type="entry name" value="UVRABC SYSTEM PROTEIN A"/>
    <property type="match status" value="1"/>
</dbReference>
<comment type="caution">
    <text evidence="14">The sequence shown here is derived from an EMBL/GenBank/DDBJ whole genome shotgun (WGS) entry which is preliminary data.</text>
</comment>
<evidence type="ECO:0000256" key="4">
    <source>
        <dbReference type="ARBA" id="ARBA00022741"/>
    </source>
</evidence>
<dbReference type="PATRIC" id="fig|47770.28.peg.2267"/>
<evidence type="ECO:0000256" key="3">
    <source>
        <dbReference type="ARBA" id="ARBA00022737"/>
    </source>
</evidence>
<evidence type="ECO:0000256" key="8">
    <source>
        <dbReference type="ARBA" id="ARBA00022881"/>
    </source>
</evidence>
<keyword evidence="3" id="KW-0677">Repeat</keyword>
<reference evidence="14 15" key="1">
    <citation type="journal article" date="2016" name="Microbiology (Mosc.)">
        <title>Comparison of Lactobacillus crispatus isolates from Lactobacillus-dominated vaginal microbiomes with isolates from microbiomes containing bacterial vaginosis-associated bacteria.</title>
        <authorList>
            <person name="Abdelmaksoud A.A."/>
            <person name="Koparde V.N."/>
            <person name="Sheth N.U."/>
            <person name="Serrano M.G."/>
            <person name="Glascock A.L."/>
            <person name="Fettweis J.M."/>
            <person name="Strauss Iii J.F."/>
            <person name="Buck G.A."/>
            <person name="Jefferson K.K."/>
        </authorList>
    </citation>
    <scope>NUCLEOTIDE SEQUENCE [LARGE SCALE GENOMIC DNA]</scope>
    <source>
        <strain evidence="14 15">VMC3</strain>
    </source>
</reference>
<dbReference type="GO" id="GO:0006281">
    <property type="term" value="P:DNA repair"/>
    <property type="evidence" value="ECO:0007669"/>
    <property type="project" value="UniProtKB-KW"/>
</dbReference>
<accession>A0A109DC45</accession>
<evidence type="ECO:0000256" key="2">
    <source>
        <dbReference type="ARBA" id="ARBA00022490"/>
    </source>
</evidence>
<comment type="similarity">
    <text evidence="11">Belongs to the ABC transporter superfamily. UvrA family.</text>
</comment>
<organism evidence="14 15">
    <name type="scientific">Lactobacillus crispatus</name>
    <dbReference type="NCBI Taxonomy" id="47770"/>
    <lineage>
        <taxon>Bacteria</taxon>
        <taxon>Bacillati</taxon>
        <taxon>Bacillota</taxon>
        <taxon>Bacilli</taxon>
        <taxon>Lactobacillales</taxon>
        <taxon>Lactobacillaceae</taxon>
        <taxon>Lactobacillus</taxon>
    </lineage>
</organism>
<evidence type="ECO:0000256" key="7">
    <source>
        <dbReference type="ARBA" id="ARBA00022840"/>
    </source>
</evidence>
<dbReference type="PANTHER" id="PTHR43152:SF3">
    <property type="entry name" value="UVRABC SYSTEM PROTEIN A"/>
    <property type="match status" value="1"/>
</dbReference>
<evidence type="ECO:0000256" key="1">
    <source>
        <dbReference type="ARBA" id="ARBA00004496"/>
    </source>
</evidence>
<evidence type="ECO:0000256" key="12">
    <source>
        <dbReference type="ARBA" id="ARBA00039316"/>
    </source>
</evidence>
<name>A0A109DC45_9LACO</name>
<dbReference type="AlphaFoldDB" id="A0A109DC45"/>
<dbReference type="Gene3D" id="3.40.50.300">
    <property type="entry name" value="P-loop containing nucleotide triphosphate hydrolases"/>
    <property type="match status" value="1"/>
</dbReference>
<dbReference type="Gene3D" id="1.20.1580.10">
    <property type="entry name" value="ABC transporter ATPase like domain"/>
    <property type="match status" value="1"/>
</dbReference>
<evidence type="ECO:0000313" key="15">
    <source>
        <dbReference type="Proteomes" id="UP000067598"/>
    </source>
</evidence>
<sequence>MDNLRKLFARQELAKEKHYTPSYFSYNNKEGACPTCGGTGIVTLDIQFLPDMQQTCPTCHSDRYNPEIQKIKWHDMSIVDVLNLDINEAIPVFKCVPKIERELQLLKEVGLDYLHLGESTPTLSGGEAQRLKLVNHLSHKQDDTLFVFDEPTIGLHPLDVKVLVEVMQKLLDQGATIITITHDLNLVVNADYMLDLGPRGGENGGQIVAKGQPLELVKKPQSLTVEYLADYLKQFNLD</sequence>
<evidence type="ECO:0000256" key="5">
    <source>
        <dbReference type="ARBA" id="ARBA00022763"/>
    </source>
</evidence>
<gene>
    <name evidence="14" type="ORF">AEL95_10915</name>
</gene>
<dbReference type="EMBL" id="LJGP01000090">
    <property type="protein sequence ID" value="KWU02754.1"/>
    <property type="molecule type" value="Genomic_DNA"/>
</dbReference>
<keyword evidence="4" id="KW-0547">Nucleotide-binding</keyword>
<keyword evidence="8" id="KW-0267">Excision nuclease</keyword>
<evidence type="ECO:0000256" key="10">
    <source>
        <dbReference type="ARBA" id="ARBA00023204"/>
    </source>
</evidence>
<protein>
    <recommendedName>
        <fullName evidence="12">UvrABC system protein A</fullName>
    </recommendedName>
    <alternativeName>
        <fullName evidence="13">Excinuclease ABC subunit A</fullName>
    </alternativeName>
</protein>
<dbReference type="GO" id="GO:0003677">
    <property type="term" value="F:DNA binding"/>
    <property type="evidence" value="ECO:0007669"/>
    <property type="project" value="UniProtKB-KW"/>
</dbReference>
<evidence type="ECO:0000313" key="14">
    <source>
        <dbReference type="EMBL" id="KWU02754.1"/>
    </source>
</evidence>